<protein>
    <submittedName>
        <fullName evidence="3">Uncharacterized protein DUF4232</fullName>
    </submittedName>
</protein>
<evidence type="ECO:0000313" key="3">
    <source>
        <dbReference type="EMBL" id="PRY19269.1"/>
    </source>
</evidence>
<proteinExistence type="predicted"/>
<keyword evidence="4" id="KW-1185">Reference proteome</keyword>
<dbReference type="Proteomes" id="UP000239209">
    <property type="component" value="Unassembled WGS sequence"/>
</dbReference>
<dbReference type="RefSeq" id="WP_106131205.1">
    <property type="nucleotide sequence ID" value="NZ_PVZG01000036.1"/>
</dbReference>
<dbReference type="InterPro" id="IPR025326">
    <property type="entry name" value="DUF4232"/>
</dbReference>
<feature type="region of interest" description="Disordered" evidence="1">
    <location>
        <begin position="32"/>
        <end position="77"/>
    </location>
</feature>
<evidence type="ECO:0000313" key="4">
    <source>
        <dbReference type="Proteomes" id="UP000239209"/>
    </source>
</evidence>
<reference evidence="3 4" key="1">
    <citation type="submission" date="2018-03" db="EMBL/GenBank/DDBJ databases">
        <title>Genomic Encyclopedia of Archaeal and Bacterial Type Strains, Phase II (KMG-II): from individual species to whole genera.</title>
        <authorList>
            <person name="Goeker M."/>
        </authorList>
    </citation>
    <scope>NUCLEOTIDE SEQUENCE [LARGE SCALE GENOMIC DNA]</scope>
    <source>
        <strain evidence="3 4">DSM 45348</strain>
    </source>
</reference>
<dbReference type="AlphaFoldDB" id="A0A2T0RDR0"/>
<organism evidence="3 4">
    <name type="scientific">Pseudosporangium ferrugineum</name>
    <dbReference type="NCBI Taxonomy" id="439699"/>
    <lineage>
        <taxon>Bacteria</taxon>
        <taxon>Bacillati</taxon>
        <taxon>Actinomycetota</taxon>
        <taxon>Actinomycetes</taxon>
        <taxon>Micromonosporales</taxon>
        <taxon>Micromonosporaceae</taxon>
        <taxon>Pseudosporangium</taxon>
    </lineage>
</organism>
<gene>
    <name evidence="3" type="ORF">CLV70_13632</name>
</gene>
<accession>A0A2T0RDR0</accession>
<name>A0A2T0RDR0_9ACTN</name>
<dbReference type="OrthoDB" id="3297425at2"/>
<feature type="compositionally biased region" description="Basic and acidic residues" evidence="1">
    <location>
        <begin position="47"/>
        <end position="63"/>
    </location>
</feature>
<evidence type="ECO:0000259" key="2">
    <source>
        <dbReference type="Pfam" id="PF14016"/>
    </source>
</evidence>
<sequence length="222" mass="23085">MKSTGTKLALGLIPVAAVAGLVVAFTGSSNAGEVKKSEVAAQQGVEKTAKKQSESKKDSESTKAKTSKASKGSAVPGCRTDDIRATITAQGDLRSKGQMGLVAITNVSSRACQVEGHAYVSLSNAANEVVEVPKKAVDEPGKASAIVLKPGTSAFEGIKWDPCSKDDVNCPTGNSLRVNLEASTDGRFATLEGFPRPEKHDITMRSLKIGTLQPSTQGVVAW</sequence>
<evidence type="ECO:0000256" key="1">
    <source>
        <dbReference type="SAM" id="MobiDB-lite"/>
    </source>
</evidence>
<feature type="domain" description="DUF4232" evidence="2">
    <location>
        <begin position="78"/>
        <end position="195"/>
    </location>
</feature>
<comment type="caution">
    <text evidence="3">The sequence shown here is derived from an EMBL/GenBank/DDBJ whole genome shotgun (WGS) entry which is preliminary data.</text>
</comment>
<dbReference type="Pfam" id="PF14016">
    <property type="entry name" value="DUF4232"/>
    <property type="match status" value="1"/>
</dbReference>
<dbReference type="EMBL" id="PVZG01000036">
    <property type="protein sequence ID" value="PRY19269.1"/>
    <property type="molecule type" value="Genomic_DNA"/>
</dbReference>